<evidence type="ECO:0000259" key="6">
    <source>
        <dbReference type="PROSITE" id="PS50089"/>
    </source>
</evidence>
<dbReference type="SMART" id="SM00184">
    <property type="entry name" value="RING"/>
    <property type="match status" value="1"/>
</dbReference>
<dbReference type="Proteomes" id="UP001230051">
    <property type="component" value="Unassembled WGS sequence"/>
</dbReference>
<evidence type="ECO:0000259" key="8">
    <source>
        <dbReference type="PROSITE" id="PS50188"/>
    </source>
</evidence>
<dbReference type="InterPro" id="IPR013320">
    <property type="entry name" value="ConA-like_dom_sf"/>
</dbReference>
<dbReference type="AlphaFoldDB" id="A0AAD8DHA0"/>
<dbReference type="Pfam" id="PF00622">
    <property type="entry name" value="SPRY"/>
    <property type="match status" value="1"/>
</dbReference>
<feature type="domain" description="B30.2/SPRY" evidence="8">
    <location>
        <begin position="288"/>
        <end position="478"/>
    </location>
</feature>
<dbReference type="GO" id="GO:0016567">
    <property type="term" value="P:protein ubiquitination"/>
    <property type="evidence" value="ECO:0007669"/>
    <property type="project" value="InterPro"/>
</dbReference>
<feature type="domain" description="RING-type" evidence="6">
    <location>
        <begin position="18"/>
        <end position="62"/>
    </location>
</feature>
<proteinExistence type="predicted"/>
<dbReference type="InterPro" id="IPR017907">
    <property type="entry name" value="Znf_RING_CS"/>
</dbReference>
<sequence length="478" mass="55297">MAAAASGDTVELQKELICAICLDFFDDPVILQCGHNFCRDCILIHWQENGSNGQGYKCPECRRSFPSMSFTKNYLVRNLVDKLDDLEFFKPKQTKAAVPQPKEEGRCEKHREELKLFCKTDNKLICVICRESRAHKHHEVAPLPEVIEDLKDDLRCRLSTLNDDKIYCTKVKNEDVDTRSNIQTKKLQLKESIEASVGQLIQFLLDEKDELLAKLDTEEQTALSIVENNIQRLENLITEMEKEITEIQGNLSQPSFEVMQKIVSRPLQDPSHLHPSTSEPNWEDFSGPVQIMLWKRMLSVLRPAPENLVLDQDTAHPNLIISEYNTTMEESRGRVLEPDLPQKFTRFLGVLATTEYTSGKHYWEVDVKGKGVWYLGLTDIDSNRKGYVNLSPYDGYWSICLQDEMYANDEQRVFIKQDWSISRVGMFLDYDTGLFSFYDAILMKHLYTFRQYFDGPVCPFFSPGKNDIGSRMKICHYH</sequence>
<dbReference type="InterPro" id="IPR001870">
    <property type="entry name" value="B30.2/SPRY"/>
</dbReference>
<dbReference type="InterPro" id="IPR003879">
    <property type="entry name" value="Butyrophylin_SPRY"/>
</dbReference>
<dbReference type="CDD" id="cd19760">
    <property type="entry name" value="Bbox2_TRIM4-like"/>
    <property type="match status" value="1"/>
</dbReference>
<evidence type="ECO:0000256" key="3">
    <source>
        <dbReference type="ARBA" id="ARBA00022833"/>
    </source>
</evidence>
<dbReference type="GO" id="GO:0008270">
    <property type="term" value="F:zinc ion binding"/>
    <property type="evidence" value="ECO:0007669"/>
    <property type="project" value="UniProtKB-KW"/>
</dbReference>
<feature type="coiled-coil region" evidence="5">
    <location>
        <begin position="201"/>
        <end position="250"/>
    </location>
</feature>
<keyword evidence="3" id="KW-0862">Zinc</keyword>
<dbReference type="InterPro" id="IPR006574">
    <property type="entry name" value="PRY"/>
</dbReference>
<dbReference type="Gene3D" id="2.60.120.920">
    <property type="match status" value="1"/>
</dbReference>
<keyword evidence="2 4" id="KW-0863">Zinc-finger</keyword>
<dbReference type="PANTHER" id="PTHR24103">
    <property type="entry name" value="E3 UBIQUITIN-PROTEIN LIGASE TRIM"/>
    <property type="match status" value="1"/>
</dbReference>
<evidence type="ECO:0000313" key="9">
    <source>
        <dbReference type="EMBL" id="KAK1168133.1"/>
    </source>
</evidence>
<dbReference type="SUPFAM" id="SSF57850">
    <property type="entry name" value="RING/U-box"/>
    <property type="match status" value="1"/>
</dbReference>
<evidence type="ECO:0000256" key="5">
    <source>
        <dbReference type="SAM" id="Coils"/>
    </source>
</evidence>
<dbReference type="InterPro" id="IPR001841">
    <property type="entry name" value="Znf_RING"/>
</dbReference>
<comment type="caution">
    <text evidence="9">The sequence shown here is derived from an EMBL/GenBank/DDBJ whole genome shotgun (WGS) entry which is preliminary data.</text>
</comment>
<dbReference type="InterPro" id="IPR043136">
    <property type="entry name" value="B30.2/SPRY_sf"/>
</dbReference>
<gene>
    <name evidence="9" type="ORF">AOXY_G11008</name>
</gene>
<dbReference type="Pfam" id="PF13445">
    <property type="entry name" value="zf-RING_UBOX"/>
    <property type="match status" value="1"/>
</dbReference>
<feature type="domain" description="B box-type" evidence="7">
    <location>
        <begin position="102"/>
        <end position="143"/>
    </location>
</feature>
<evidence type="ECO:0000313" key="10">
    <source>
        <dbReference type="Proteomes" id="UP001230051"/>
    </source>
</evidence>
<dbReference type="SMART" id="SM00504">
    <property type="entry name" value="Ubox"/>
    <property type="match status" value="1"/>
</dbReference>
<dbReference type="GO" id="GO:0004842">
    <property type="term" value="F:ubiquitin-protein transferase activity"/>
    <property type="evidence" value="ECO:0007669"/>
    <property type="project" value="InterPro"/>
</dbReference>
<keyword evidence="10" id="KW-1185">Reference proteome</keyword>
<keyword evidence="5" id="KW-0175">Coiled coil</keyword>
<accession>A0AAD8DHA0</accession>
<dbReference type="EMBL" id="JAGXEW010000009">
    <property type="protein sequence ID" value="KAK1168133.1"/>
    <property type="molecule type" value="Genomic_DNA"/>
</dbReference>
<dbReference type="InterPro" id="IPR050143">
    <property type="entry name" value="TRIM/RBCC"/>
</dbReference>
<dbReference type="PRINTS" id="PR01407">
    <property type="entry name" value="BUTYPHLNCDUF"/>
</dbReference>
<reference evidence="9" key="1">
    <citation type="submission" date="2022-02" db="EMBL/GenBank/DDBJ databases">
        <title>Atlantic sturgeon de novo genome assembly.</title>
        <authorList>
            <person name="Stock M."/>
            <person name="Klopp C."/>
            <person name="Guiguen Y."/>
            <person name="Cabau C."/>
            <person name="Parinello H."/>
            <person name="Santidrian Yebra-Pimentel E."/>
            <person name="Kuhl H."/>
            <person name="Dirks R.P."/>
            <person name="Guessner J."/>
            <person name="Wuertz S."/>
            <person name="Du K."/>
            <person name="Schartl M."/>
        </authorList>
    </citation>
    <scope>NUCLEOTIDE SEQUENCE</scope>
    <source>
        <strain evidence="9">STURGEONOMICS-FGT-2020</strain>
        <tissue evidence="9">Whole blood</tissue>
    </source>
</reference>
<evidence type="ECO:0000259" key="7">
    <source>
        <dbReference type="PROSITE" id="PS50119"/>
    </source>
</evidence>
<dbReference type="InterPro" id="IPR027370">
    <property type="entry name" value="Znf-RING_euk"/>
</dbReference>
<dbReference type="InterPro" id="IPR013083">
    <property type="entry name" value="Znf_RING/FYVE/PHD"/>
</dbReference>
<dbReference type="SMART" id="SM00336">
    <property type="entry name" value="BBOX"/>
    <property type="match status" value="1"/>
</dbReference>
<dbReference type="SUPFAM" id="SSF49899">
    <property type="entry name" value="Concanavalin A-like lectins/glucanases"/>
    <property type="match status" value="1"/>
</dbReference>
<dbReference type="SUPFAM" id="SSF57845">
    <property type="entry name" value="B-box zinc-binding domain"/>
    <property type="match status" value="1"/>
</dbReference>
<evidence type="ECO:0000256" key="1">
    <source>
        <dbReference type="ARBA" id="ARBA00022723"/>
    </source>
</evidence>
<dbReference type="PROSITE" id="PS50089">
    <property type="entry name" value="ZF_RING_2"/>
    <property type="match status" value="1"/>
</dbReference>
<evidence type="ECO:0000256" key="2">
    <source>
        <dbReference type="ARBA" id="ARBA00022771"/>
    </source>
</evidence>
<organism evidence="9 10">
    <name type="scientific">Acipenser oxyrinchus oxyrinchus</name>
    <dbReference type="NCBI Taxonomy" id="40147"/>
    <lineage>
        <taxon>Eukaryota</taxon>
        <taxon>Metazoa</taxon>
        <taxon>Chordata</taxon>
        <taxon>Craniata</taxon>
        <taxon>Vertebrata</taxon>
        <taxon>Euteleostomi</taxon>
        <taxon>Actinopterygii</taxon>
        <taxon>Chondrostei</taxon>
        <taxon>Acipenseriformes</taxon>
        <taxon>Acipenseridae</taxon>
        <taxon>Acipenser</taxon>
    </lineage>
</organism>
<dbReference type="InterPro" id="IPR000315">
    <property type="entry name" value="Znf_B-box"/>
</dbReference>
<dbReference type="Pfam" id="PF00643">
    <property type="entry name" value="zf-B_box"/>
    <property type="match status" value="1"/>
</dbReference>
<dbReference type="SMART" id="SM00449">
    <property type="entry name" value="SPRY"/>
    <property type="match status" value="1"/>
</dbReference>
<evidence type="ECO:0000256" key="4">
    <source>
        <dbReference type="PROSITE-ProRule" id="PRU00024"/>
    </source>
</evidence>
<dbReference type="Gene3D" id="3.30.40.10">
    <property type="entry name" value="Zinc/RING finger domain, C3HC4 (zinc finger)"/>
    <property type="match status" value="1"/>
</dbReference>
<dbReference type="PROSITE" id="PS50188">
    <property type="entry name" value="B302_SPRY"/>
    <property type="match status" value="1"/>
</dbReference>
<dbReference type="PROSITE" id="PS50119">
    <property type="entry name" value="ZF_BBOX"/>
    <property type="match status" value="1"/>
</dbReference>
<name>A0AAD8DHA0_ACIOX</name>
<dbReference type="Gene3D" id="3.30.160.60">
    <property type="entry name" value="Classic Zinc Finger"/>
    <property type="match status" value="1"/>
</dbReference>
<dbReference type="PROSITE" id="PS00518">
    <property type="entry name" value="ZF_RING_1"/>
    <property type="match status" value="1"/>
</dbReference>
<protein>
    <submittedName>
        <fullName evidence="9">Zinc-binding protein A33-like</fullName>
    </submittedName>
</protein>
<keyword evidence="1" id="KW-0479">Metal-binding</keyword>
<dbReference type="InterPro" id="IPR003613">
    <property type="entry name" value="Ubox_domain"/>
</dbReference>
<dbReference type="InterPro" id="IPR003877">
    <property type="entry name" value="SPRY_dom"/>
</dbReference>
<dbReference type="Pfam" id="PF13765">
    <property type="entry name" value="PRY"/>
    <property type="match status" value="1"/>
</dbReference>
<dbReference type="SMART" id="SM00589">
    <property type="entry name" value="PRY"/>
    <property type="match status" value="1"/>
</dbReference>